<gene>
    <name evidence="1" type="ORF">VST7929_03028</name>
</gene>
<dbReference type="Proteomes" id="UP000838672">
    <property type="component" value="Unassembled WGS sequence"/>
</dbReference>
<keyword evidence="2" id="KW-1185">Reference proteome</keyword>
<dbReference type="RefSeq" id="WP_237468326.1">
    <property type="nucleotide sequence ID" value="NZ_CAKLDI010000002.1"/>
</dbReference>
<evidence type="ECO:0000313" key="1">
    <source>
        <dbReference type="EMBL" id="CAH0535454.1"/>
    </source>
</evidence>
<accession>A0ABN8DYM8</accession>
<dbReference type="InterPro" id="IPR021077">
    <property type="entry name" value="Phage_phi-Lf_Orf112"/>
</dbReference>
<evidence type="ECO:0000313" key="2">
    <source>
        <dbReference type="Proteomes" id="UP000838672"/>
    </source>
</evidence>
<dbReference type="EMBL" id="CAKLDI010000002">
    <property type="protein sequence ID" value="CAH0535454.1"/>
    <property type="molecule type" value="Genomic_DNA"/>
</dbReference>
<evidence type="ECO:0008006" key="3">
    <source>
        <dbReference type="Google" id="ProtNLM"/>
    </source>
</evidence>
<name>A0ABN8DYM8_9VIBR</name>
<sequence length="96" mass="11078">MITDNWLFRFYTCGLSVEQTAKLCCRSVRTVKEWDAGKPIPTELKKLMALDSGRDLSYSHVDWKGWRIQRGMLILPCGRTVRPDQIEHALDVVRLG</sequence>
<protein>
    <recommendedName>
        <fullName evidence="3">Transcriptional regulator</fullName>
    </recommendedName>
</protein>
<organism evidence="1 2">
    <name type="scientific">Vibrio stylophorae</name>
    <dbReference type="NCBI Taxonomy" id="659351"/>
    <lineage>
        <taxon>Bacteria</taxon>
        <taxon>Pseudomonadati</taxon>
        <taxon>Pseudomonadota</taxon>
        <taxon>Gammaproteobacteria</taxon>
        <taxon>Vibrionales</taxon>
        <taxon>Vibrionaceae</taxon>
        <taxon>Vibrio</taxon>
    </lineage>
</organism>
<dbReference type="Pfam" id="PF12375">
    <property type="entry name" value="DUF3653"/>
    <property type="match status" value="1"/>
</dbReference>
<comment type="caution">
    <text evidence="1">The sequence shown here is derived from an EMBL/GenBank/DDBJ whole genome shotgun (WGS) entry which is preliminary data.</text>
</comment>
<reference evidence="1" key="1">
    <citation type="submission" date="2021-11" db="EMBL/GenBank/DDBJ databases">
        <authorList>
            <person name="Rodrigo-Torres L."/>
            <person name="Arahal R. D."/>
            <person name="Lucena T."/>
        </authorList>
    </citation>
    <scope>NUCLEOTIDE SEQUENCE</scope>
    <source>
        <strain evidence="1">CECT 7929</strain>
    </source>
</reference>
<proteinExistence type="predicted"/>